<dbReference type="InterPro" id="IPR052403">
    <property type="entry name" value="LINC-complex_assoc"/>
</dbReference>
<dbReference type="FunFam" id="1.10.418.10:FF:000063">
    <property type="entry name" value="Calmin"/>
    <property type="match status" value="1"/>
</dbReference>
<feature type="region of interest" description="Disordered" evidence="10">
    <location>
        <begin position="1"/>
        <end position="31"/>
    </location>
</feature>
<comment type="subcellular location">
    <subcellularLocation>
        <location evidence="1">Membrane</location>
        <topology evidence="1">Single-pass type IV membrane protein</topology>
    </subcellularLocation>
</comment>
<evidence type="ECO:0000256" key="8">
    <source>
        <dbReference type="ARBA" id="ARBA00070333"/>
    </source>
</evidence>
<keyword evidence="14" id="KW-1185">Reference proteome</keyword>
<feature type="compositionally biased region" description="Polar residues" evidence="10">
    <location>
        <begin position="174"/>
        <end position="185"/>
    </location>
</feature>
<evidence type="ECO:0000313" key="14">
    <source>
        <dbReference type="Proteomes" id="UP001178508"/>
    </source>
</evidence>
<dbReference type="FunFam" id="1.10.418.10:FF:000057">
    <property type="entry name" value="Calmin"/>
    <property type="match status" value="1"/>
</dbReference>
<dbReference type="InterPro" id="IPR036872">
    <property type="entry name" value="CH_dom_sf"/>
</dbReference>
<dbReference type="InterPro" id="IPR001715">
    <property type="entry name" value="CH_dom"/>
</dbReference>
<feature type="region of interest" description="Disordered" evidence="10">
    <location>
        <begin position="550"/>
        <end position="653"/>
    </location>
</feature>
<keyword evidence="4" id="KW-0677">Repeat</keyword>
<keyword evidence="2" id="KW-0597">Phosphoprotein</keyword>
<dbReference type="PROSITE" id="PS50021">
    <property type="entry name" value="CH"/>
    <property type="match status" value="2"/>
</dbReference>
<dbReference type="GO" id="GO:0005640">
    <property type="term" value="C:nuclear outer membrane"/>
    <property type="evidence" value="ECO:0007669"/>
    <property type="project" value="TreeGrafter"/>
</dbReference>
<proteinExistence type="predicted"/>
<evidence type="ECO:0000256" key="7">
    <source>
        <dbReference type="ARBA" id="ARBA00023203"/>
    </source>
</evidence>
<dbReference type="Pfam" id="PF00307">
    <property type="entry name" value="CH"/>
    <property type="match status" value="2"/>
</dbReference>
<sequence>MQDKVNGETQEKSVGEVSDEHLQQPPADDRKAVRRRTFTRWINALLSNCDPPVEVHDLFTDIQDGRLLMALLEELTGYKLLYRFRSSSHRIFRLNNISKALAFLDDRHVKLLGIDASGIADGVPSVVLSLIWNIILHFQVKEVTGGPQRHLSSSLSSLSTSSPSSADFTPKLSGFSSQSCSNLQSKGRKATKKPKYHGKAIKTLLQWVQGCTLKFGVEVHDFGKSWRSGLAFLAMVKSIDPALVDLKESLTREPRENIHLAFSIAHHSLDIPPVLEPDDVLCSSPDEKSIITYVSMFLVHCAGEEEARKRDSDVPGIPNFGSLESVTFGDIHADDPEAKALLRGFERSSEHRLWRRWASRGSTRSTSLQLGGAVPPEFSSSCGDIFSSCQSRSISEQQAGGPTFVRKRSKCQSGFKPPSPLDAGIASPEICSWMERASTGQSYSKPRVDESRFSLSSEEGIYSLSTLDSDEEEAYNYILDLNKEDSQNYNQLKRKVPRVEEETAEEILNGETNQMEARKIGNGFKHQEGPPEQSDELEVRAQACCCGRDRKERRSTEKVNNSEGFDKEPEDRGEHEEDRDIRGKRNKDEDYEKESEEKTLEMERGPYEKSGQVDSKTDVDMREEEEDDNLRLSEDRQHGKLGAEKKEEKEHQPHVVNVESFKVEVNLKIIVDESLREIRETGAVTVNTEDEKSSRENVTVMGDSTSKDEDEVMTVMNVVEDVAADEKNGELRIKRRTLGTTTLDHPDGATSKNNINRGVQVPGDECCWTAAGCATPQSSSRGGGFILQSLAAPGGVTPLELEMLLLLWILIFCGFILQQIHL</sequence>
<dbReference type="PANTHER" id="PTHR47535:SF9">
    <property type="entry name" value="CALPONIN-HOMOLOGY (CH) DOMAIN-CONTAINING PROTEIN"/>
    <property type="match status" value="1"/>
</dbReference>
<feature type="domain" description="Calponin-homology (CH)" evidence="12">
    <location>
        <begin position="32"/>
        <end position="139"/>
    </location>
</feature>
<name>A0AAV1GXE1_XYRNO</name>
<dbReference type="GO" id="GO:0034993">
    <property type="term" value="C:meiotic nuclear membrane microtubule tethering complex"/>
    <property type="evidence" value="ECO:0007669"/>
    <property type="project" value="TreeGrafter"/>
</dbReference>
<feature type="region of interest" description="Disordered" evidence="10">
    <location>
        <begin position="174"/>
        <end position="194"/>
    </location>
</feature>
<dbReference type="AlphaFoldDB" id="A0AAV1GXE1"/>
<evidence type="ECO:0000256" key="9">
    <source>
        <dbReference type="ARBA" id="ARBA00082870"/>
    </source>
</evidence>
<feature type="compositionally biased region" description="Basic and acidic residues" evidence="10">
    <location>
        <begin position="629"/>
        <end position="653"/>
    </location>
</feature>
<feature type="region of interest" description="Disordered" evidence="10">
    <location>
        <begin position="492"/>
        <end position="514"/>
    </location>
</feature>
<accession>A0AAV1GXE1</accession>
<evidence type="ECO:0000256" key="4">
    <source>
        <dbReference type="ARBA" id="ARBA00022737"/>
    </source>
</evidence>
<dbReference type="GO" id="GO:0051015">
    <property type="term" value="F:actin filament binding"/>
    <property type="evidence" value="ECO:0007669"/>
    <property type="project" value="TreeGrafter"/>
</dbReference>
<organism evidence="13 14">
    <name type="scientific">Xyrichtys novacula</name>
    <name type="common">Pearly razorfish</name>
    <name type="synonym">Hemipteronotus novacula</name>
    <dbReference type="NCBI Taxonomy" id="13765"/>
    <lineage>
        <taxon>Eukaryota</taxon>
        <taxon>Metazoa</taxon>
        <taxon>Chordata</taxon>
        <taxon>Craniata</taxon>
        <taxon>Vertebrata</taxon>
        <taxon>Euteleostomi</taxon>
        <taxon>Actinopterygii</taxon>
        <taxon>Neopterygii</taxon>
        <taxon>Teleostei</taxon>
        <taxon>Neoteleostei</taxon>
        <taxon>Acanthomorphata</taxon>
        <taxon>Eupercaria</taxon>
        <taxon>Labriformes</taxon>
        <taxon>Labridae</taxon>
        <taxon>Xyrichtys</taxon>
    </lineage>
</organism>
<dbReference type="PANTHER" id="PTHR47535">
    <property type="entry name" value="MUSCLE-SPECIFIC PROTEIN 300 KDA, ISOFORM G"/>
    <property type="match status" value="1"/>
</dbReference>
<evidence type="ECO:0000256" key="1">
    <source>
        <dbReference type="ARBA" id="ARBA00004211"/>
    </source>
</evidence>
<evidence type="ECO:0000256" key="6">
    <source>
        <dbReference type="ARBA" id="ARBA00023136"/>
    </source>
</evidence>
<feature type="region of interest" description="Disordered" evidence="10">
    <location>
        <begin position="686"/>
        <end position="706"/>
    </location>
</feature>
<reference evidence="13" key="1">
    <citation type="submission" date="2023-08" db="EMBL/GenBank/DDBJ databases">
        <authorList>
            <person name="Alioto T."/>
            <person name="Alioto T."/>
            <person name="Gomez Garrido J."/>
        </authorList>
    </citation>
    <scope>NUCLEOTIDE SEQUENCE</scope>
</reference>
<dbReference type="GO" id="GO:0007097">
    <property type="term" value="P:nuclear migration"/>
    <property type="evidence" value="ECO:0007669"/>
    <property type="project" value="TreeGrafter"/>
</dbReference>
<keyword evidence="3 11" id="KW-0812">Transmembrane</keyword>
<feature type="compositionally biased region" description="Basic and acidic residues" evidence="10">
    <location>
        <begin position="564"/>
        <end position="607"/>
    </location>
</feature>
<dbReference type="GO" id="GO:0005737">
    <property type="term" value="C:cytoplasm"/>
    <property type="evidence" value="ECO:0007669"/>
    <property type="project" value="TreeGrafter"/>
</dbReference>
<evidence type="ECO:0000256" key="5">
    <source>
        <dbReference type="ARBA" id="ARBA00022989"/>
    </source>
</evidence>
<evidence type="ECO:0000259" key="12">
    <source>
        <dbReference type="PROSITE" id="PS50021"/>
    </source>
</evidence>
<evidence type="ECO:0000256" key="11">
    <source>
        <dbReference type="SAM" id="Phobius"/>
    </source>
</evidence>
<keyword evidence="7" id="KW-0009">Actin-binding</keyword>
<protein>
    <recommendedName>
        <fullName evidence="8">Calmin</fullName>
    </recommendedName>
    <alternativeName>
        <fullName evidence="9">Calponin-like transmembrane domain protein</fullName>
    </alternativeName>
</protein>
<feature type="transmembrane region" description="Helical" evidence="11">
    <location>
        <begin position="803"/>
        <end position="820"/>
    </location>
</feature>
<evidence type="ECO:0000313" key="13">
    <source>
        <dbReference type="EMBL" id="CAJ1077274.1"/>
    </source>
</evidence>
<dbReference type="EMBL" id="OY660880">
    <property type="protein sequence ID" value="CAJ1077274.1"/>
    <property type="molecule type" value="Genomic_DNA"/>
</dbReference>
<evidence type="ECO:0000256" key="10">
    <source>
        <dbReference type="SAM" id="MobiDB-lite"/>
    </source>
</evidence>
<gene>
    <name evidence="13" type="ORF">XNOV1_A005783</name>
</gene>
<dbReference type="SMART" id="SM00033">
    <property type="entry name" value="CH"/>
    <property type="match status" value="2"/>
</dbReference>
<dbReference type="InterPro" id="IPR001589">
    <property type="entry name" value="Actinin_actin-bd_CS"/>
</dbReference>
<keyword evidence="5 11" id="KW-1133">Transmembrane helix</keyword>
<dbReference type="PROSITE" id="PS00020">
    <property type="entry name" value="ACTININ_2"/>
    <property type="match status" value="1"/>
</dbReference>
<evidence type="ECO:0000256" key="2">
    <source>
        <dbReference type="ARBA" id="ARBA00022553"/>
    </source>
</evidence>
<evidence type="ECO:0000256" key="3">
    <source>
        <dbReference type="ARBA" id="ARBA00022692"/>
    </source>
</evidence>
<dbReference type="Proteomes" id="UP001178508">
    <property type="component" value="Chromosome 17"/>
</dbReference>
<dbReference type="SUPFAM" id="SSF47576">
    <property type="entry name" value="Calponin-homology domain, CH-domain"/>
    <property type="match status" value="1"/>
</dbReference>
<dbReference type="Gene3D" id="1.10.418.10">
    <property type="entry name" value="Calponin-like domain"/>
    <property type="match status" value="2"/>
</dbReference>
<keyword evidence="6 11" id="KW-0472">Membrane</keyword>
<feature type="domain" description="Calponin-homology (CH)" evidence="12">
    <location>
        <begin position="198"/>
        <end position="302"/>
    </location>
</feature>